<protein>
    <submittedName>
        <fullName evidence="5">Suaeda glauca acid phosphatase mRNA</fullName>
    </submittedName>
</protein>
<dbReference type="InterPro" id="IPR010028">
    <property type="entry name" value="Acid_phosphatase_pln"/>
</dbReference>
<dbReference type="SUPFAM" id="SSF56784">
    <property type="entry name" value="HAD-like"/>
    <property type="match status" value="1"/>
</dbReference>
<evidence type="ECO:0000256" key="2">
    <source>
        <dbReference type="ARBA" id="ARBA00023180"/>
    </source>
</evidence>
<dbReference type="PANTHER" id="PTHR31284">
    <property type="entry name" value="ACID PHOSPHATASE-LIKE PROTEIN"/>
    <property type="match status" value="1"/>
</dbReference>
<reference evidence="5" key="1">
    <citation type="submission" date="2014-10" db="EMBL/GenBank/DDBJ databases">
        <title>Suaeda asparagoides genes responsive to salt stress.</title>
        <authorList>
            <person name="Chung E."/>
            <person name="Ayarpadikannan S."/>
            <person name="Lee J.-H."/>
        </authorList>
    </citation>
    <scope>NUCLEOTIDE SEQUENCE</scope>
</reference>
<feature type="signal peptide" evidence="4">
    <location>
        <begin position="1"/>
        <end position="20"/>
    </location>
</feature>
<dbReference type="AlphaFoldDB" id="A0A0C5AWH0"/>
<dbReference type="InterPro" id="IPR005519">
    <property type="entry name" value="Acid_phosphat_B-like"/>
</dbReference>
<proteinExistence type="evidence at transcript level"/>
<dbReference type="NCBIfam" id="TIGR01675">
    <property type="entry name" value="plant-AP"/>
    <property type="match status" value="1"/>
</dbReference>
<keyword evidence="1 4" id="KW-0732">Signal</keyword>
<dbReference type="InterPro" id="IPR036412">
    <property type="entry name" value="HAD-like_sf"/>
</dbReference>
<dbReference type="Gene3D" id="3.40.50.1000">
    <property type="entry name" value="HAD superfamily/HAD-like"/>
    <property type="match status" value="1"/>
</dbReference>
<dbReference type="CDD" id="cd07535">
    <property type="entry name" value="HAD_VSP"/>
    <property type="match status" value="1"/>
</dbReference>
<dbReference type="PANTHER" id="PTHR31284:SF10">
    <property type="entry name" value="ACID PHOSPHATASE-LIKE PROTEIN"/>
    <property type="match status" value="1"/>
</dbReference>
<accession>A0A0C5AWH0</accession>
<keyword evidence="2" id="KW-0325">Glycoprotein</keyword>
<evidence type="ECO:0000256" key="1">
    <source>
        <dbReference type="ARBA" id="ARBA00022729"/>
    </source>
</evidence>
<dbReference type="GO" id="GO:0003993">
    <property type="term" value="F:acid phosphatase activity"/>
    <property type="evidence" value="ECO:0007669"/>
    <property type="project" value="InterPro"/>
</dbReference>
<feature type="chain" id="PRO_5002174955" evidence="4">
    <location>
        <begin position="21"/>
        <end position="255"/>
    </location>
</feature>
<evidence type="ECO:0000313" key="5">
    <source>
        <dbReference type="EMBL" id="AJK93571.1"/>
    </source>
</evidence>
<dbReference type="PIRSF" id="PIRSF002674">
    <property type="entry name" value="VSP"/>
    <property type="match status" value="1"/>
</dbReference>
<comment type="similarity">
    <text evidence="3">Belongs to the APS1/VSP family.</text>
</comment>
<dbReference type="Pfam" id="PF03767">
    <property type="entry name" value="Acid_phosphat_B"/>
    <property type="match status" value="1"/>
</dbReference>
<sequence>MHHLILLLFFSLLTVTTTLTSPESHHLLLPSSRKLRQHDTLYCDSWRFTVETNDAGSWSTIPSICFDFVKDYVTGDRYFSDSKLVGGNSLEFANSINVSGDGKDAWIFDVDETLLFNLPYYQDHGFGSEVFDEKAFDEWMLLGEGIVLPASLSLYKELQQLGFTIFILTGRSESFRNATETNLRNVGYDNWKKLILRGPDDKHKLAVDYKSERRKALEDGGYRIRGNFGDQWSDLVGYAIAQRSFKLPNPMYYIA</sequence>
<evidence type="ECO:0000256" key="3">
    <source>
        <dbReference type="PIRNR" id="PIRNR002674"/>
    </source>
</evidence>
<dbReference type="InterPro" id="IPR023214">
    <property type="entry name" value="HAD_sf"/>
</dbReference>
<organism evidence="5">
    <name type="scientific">Suaeda glauca</name>
    <dbReference type="NCBI Taxonomy" id="397272"/>
    <lineage>
        <taxon>Eukaryota</taxon>
        <taxon>Viridiplantae</taxon>
        <taxon>Streptophyta</taxon>
        <taxon>Embryophyta</taxon>
        <taxon>Tracheophyta</taxon>
        <taxon>Spermatophyta</taxon>
        <taxon>Magnoliopsida</taxon>
        <taxon>eudicotyledons</taxon>
        <taxon>Gunneridae</taxon>
        <taxon>Pentapetalae</taxon>
        <taxon>Caryophyllales</taxon>
        <taxon>Chenopodiaceae</taxon>
        <taxon>Suaedoideae</taxon>
        <taxon>Suaeda</taxon>
    </lineage>
</organism>
<dbReference type="InterPro" id="IPR014403">
    <property type="entry name" value="APS1/VSP"/>
</dbReference>
<name>A0A0C5AWH0_9CARY</name>
<dbReference type="EMBL" id="KP006435">
    <property type="protein sequence ID" value="AJK93571.1"/>
    <property type="molecule type" value="mRNA"/>
</dbReference>
<evidence type="ECO:0000256" key="4">
    <source>
        <dbReference type="SAM" id="SignalP"/>
    </source>
</evidence>